<evidence type="ECO:0000313" key="2">
    <source>
        <dbReference type="Proteomes" id="UP001163223"/>
    </source>
</evidence>
<evidence type="ECO:0000313" key="1">
    <source>
        <dbReference type="EMBL" id="WAJ27527.1"/>
    </source>
</evidence>
<keyword evidence="2" id="KW-1185">Reference proteome</keyword>
<accession>A0ACD4NL95</accession>
<name>A0ACD4NL95_9HYPH</name>
<protein>
    <submittedName>
        <fullName evidence="1">Tail fiber protein</fullName>
    </submittedName>
</protein>
<dbReference type="Proteomes" id="UP001163223">
    <property type="component" value="Chromosome"/>
</dbReference>
<reference evidence="1" key="1">
    <citation type="submission" date="2022-11" db="EMBL/GenBank/DDBJ databases">
        <title>beta-Carotene-producing bacterium, Jeongeuplla avenae sp. nov., alleviates the salt stress of Arabidopsis seedlings.</title>
        <authorList>
            <person name="Jiang L."/>
            <person name="Lee J."/>
        </authorList>
    </citation>
    <scope>NUCLEOTIDE SEQUENCE</scope>
    <source>
        <strain evidence="1">DY_R2A_6</strain>
    </source>
</reference>
<gene>
    <name evidence="1" type="ORF">OXU80_22200</name>
</gene>
<organism evidence="1 2">
    <name type="scientific">Antarcticirhabdus aurantiaca</name>
    <dbReference type="NCBI Taxonomy" id="2606717"/>
    <lineage>
        <taxon>Bacteria</taxon>
        <taxon>Pseudomonadati</taxon>
        <taxon>Pseudomonadota</taxon>
        <taxon>Alphaproteobacteria</taxon>
        <taxon>Hyphomicrobiales</taxon>
        <taxon>Aurantimonadaceae</taxon>
        <taxon>Antarcticirhabdus</taxon>
    </lineage>
</organism>
<dbReference type="EMBL" id="CP113520">
    <property type="protein sequence ID" value="WAJ27527.1"/>
    <property type="molecule type" value="Genomic_DNA"/>
</dbReference>
<sequence length="160" mass="16878">MHNPAGYSSLRRIGDFKHSARPADHDGWVLCDGRTIQKRAYPRIFQALGITATSLTLPDAKDCLMLGAGGRLKVMERGGANTITLTIDNLPEHDHAVADSYAEAATQKGGLLSGLVTIMSGLTPKTADKRTGKVGAGKPVKVEPLAIGANVFIYVGEPVA</sequence>
<proteinExistence type="predicted"/>